<evidence type="ECO:0000313" key="16">
    <source>
        <dbReference type="ZFIN" id="ZDB-GENE-080212-8"/>
    </source>
</evidence>
<dbReference type="FunFam" id="3.30.160.60:FF:000759">
    <property type="entry name" value="zinc finger protein 16"/>
    <property type="match status" value="1"/>
</dbReference>
<comment type="similarity">
    <text evidence="2">Belongs to the krueppel C2H2-type zinc-finger protein family.</text>
</comment>
<evidence type="ECO:0000313" key="15">
    <source>
        <dbReference type="RefSeq" id="NP_001108174.1"/>
    </source>
</evidence>
<dbReference type="Gene3D" id="3.30.160.60">
    <property type="entry name" value="Classic Zinc Finger"/>
    <property type="match status" value="4"/>
</dbReference>
<organism evidence="14">
    <name type="scientific">Danio rerio</name>
    <name type="common">Zebrafish</name>
    <name type="synonym">Brachydanio rerio</name>
    <dbReference type="NCBI Taxonomy" id="7955"/>
    <lineage>
        <taxon>Eukaryota</taxon>
        <taxon>Metazoa</taxon>
        <taxon>Chordata</taxon>
        <taxon>Craniata</taxon>
        <taxon>Vertebrata</taxon>
        <taxon>Euteleostomi</taxon>
        <taxon>Actinopterygii</taxon>
        <taxon>Neopterygii</taxon>
        <taxon>Teleostei</taxon>
        <taxon>Ostariophysi</taxon>
        <taxon>Cypriniformes</taxon>
        <taxon>Danionidae</taxon>
        <taxon>Danioninae</taxon>
        <taxon>Danio</taxon>
    </lineage>
</organism>
<dbReference type="FunFam" id="3.30.160.60:FF:002317">
    <property type="entry name" value="Zgc:174696 protein"/>
    <property type="match status" value="1"/>
</dbReference>
<dbReference type="ZFIN" id="ZDB-GENE-080212-8">
    <property type="gene designation" value="zgc:174710"/>
</dbReference>
<dbReference type="PANTHER" id="PTHR24399">
    <property type="entry name" value="ZINC FINGER AND BTB DOMAIN-CONTAINING"/>
    <property type="match status" value="1"/>
</dbReference>
<evidence type="ECO:0000256" key="7">
    <source>
        <dbReference type="ARBA" id="ARBA00023015"/>
    </source>
</evidence>
<dbReference type="GO" id="GO:0000981">
    <property type="term" value="F:DNA-binding transcription factor activity, RNA polymerase II-specific"/>
    <property type="evidence" value="ECO:0000318"/>
    <property type="project" value="GO_Central"/>
</dbReference>
<evidence type="ECO:0000256" key="1">
    <source>
        <dbReference type="ARBA" id="ARBA00004123"/>
    </source>
</evidence>
<dbReference type="RefSeq" id="NP_001108174.1">
    <property type="nucleotide sequence ID" value="NM_001114702.1"/>
</dbReference>
<evidence type="ECO:0000256" key="5">
    <source>
        <dbReference type="ARBA" id="ARBA00022771"/>
    </source>
</evidence>
<gene>
    <name evidence="14 15 16" type="ORF">zgc:174710</name>
</gene>
<keyword evidence="8" id="KW-0238">DNA-binding</keyword>
<dbReference type="SUPFAM" id="SSF57667">
    <property type="entry name" value="beta-beta-alpha zinc fingers"/>
    <property type="match status" value="3"/>
</dbReference>
<evidence type="ECO:0000256" key="8">
    <source>
        <dbReference type="ARBA" id="ARBA00023125"/>
    </source>
</evidence>
<feature type="domain" description="C2H2-type" evidence="13">
    <location>
        <begin position="157"/>
        <end position="184"/>
    </location>
</feature>
<keyword evidence="4" id="KW-0677">Repeat</keyword>
<dbReference type="PANTHER" id="PTHR24399:SF54">
    <property type="entry name" value="GASTRULA ZINC FINGER PROTEIN XLCGF26.1-LIKE-RELATED"/>
    <property type="match status" value="1"/>
</dbReference>
<dbReference type="PhylomeDB" id="A9JRS0"/>
<dbReference type="GO" id="GO:0005634">
    <property type="term" value="C:nucleus"/>
    <property type="evidence" value="ECO:0007669"/>
    <property type="project" value="UniProtKB-SubCell"/>
</dbReference>
<dbReference type="SMART" id="SM00355">
    <property type="entry name" value="ZnF_C2H2"/>
    <property type="match status" value="4"/>
</dbReference>
<dbReference type="GeneID" id="100137105"/>
<reference evidence="15" key="3">
    <citation type="submission" date="2025-04" db="UniProtKB">
        <authorList>
            <consortium name="RefSeq"/>
        </authorList>
    </citation>
    <scope>IDENTIFICATION</scope>
    <source>
        <strain evidence="15">Singapore</strain>
    </source>
</reference>
<evidence type="ECO:0000313" key="14">
    <source>
        <dbReference type="EMBL" id="AAI55769.1"/>
    </source>
</evidence>
<evidence type="ECO:0000256" key="10">
    <source>
        <dbReference type="ARBA" id="ARBA00023242"/>
    </source>
</evidence>
<accession>A9JRS0</accession>
<keyword evidence="10" id="KW-0539">Nucleus</keyword>
<dbReference type="InterPro" id="IPR013087">
    <property type="entry name" value="Znf_C2H2_type"/>
</dbReference>
<dbReference type="PROSITE" id="PS00028">
    <property type="entry name" value="ZINC_FINGER_C2H2_1"/>
    <property type="match status" value="4"/>
</dbReference>
<feature type="domain" description="C2H2-type" evidence="13">
    <location>
        <begin position="129"/>
        <end position="156"/>
    </location>
</feature>
<keyword evidence="6" id="KW-0862">Zinc</keyword>
<dbReference type="FunFam" id="3.30.160.60:FF:000765">
    <property type="entry name" value="Zinc finger 45-like"/>
    <property type="match status" value="1"/>
</dbReference>
<evidence type="ECO:0000256" key="3">
    <source>
        <dbReference type="ARBA" id="ARBA00022723"/>
    </source>
</evidence>
<keyword evidence="9" id="KW-0804">Transcription</keyword>
<feature type="compositionally biased region" description="Basic and acidic residues" evidence="12">
    <location>
        <begin position="44"/>
        <end position="56"/>
    </location>
</feature>
<feature type="region of interest" description="Disordered" evidence="12">
    <location>
        <begin position="44"/>
        <end position="76"/>
    </location>
</feature>
<dbReference type="FunFam" id="3.30.160.60:FF:003732">
    <property type="match status" value="1"/>
</dbReference>
<dbReference type="GO" id="GO:0008270">
    <property type="term" value="F:zinc ion binding"/>
    <property type="evidence" value="ECO:0007669"/>
    <property type="project" value="UniProtKB-KW"/>
</dbReference>
<name>A9JRS0_DANRE</name>
<dbReference type="EMBL" id="BC155768">
    <property type="protein sequence ID" value="AAI55769.1"/>
    <property type="molecule type" value="mRNA"/>
</dbReference>
<dbReference type="AGR" id="ZFIN:ZDB-GENE-080212-8"/>
<evidence type="ECO:0000256" key="12">
    <source>
        <dbReference type="SAM" id="MobiDB-lite"/>
    </source>
</evidence>
<keyword evidence="5 11" id="KW-0863">Zinc-finger</keyword>
<evidence type="ECO:0000256" key="6">
    <source>
        <dbReference type="ARBA" id="ARBA00022833"/>
    </source>
</evidence>
<sequence>MAFIKEESEDVKIEETFRVKQKDLQEQTDLMVLKEETHQWNEIEEKHQDITTDKKPTLTKKTSSCGRPRKSKSSCNLSCKQSRKSFSQKPNLDVHTRKKPYTCKQCGKSFYNTGNLIVHMRIHTGERPYTCQQCGKSFYTTGNLAVHMRIHTGERLYSCPQCGKSCKQNGNLEAHMRTHTGERSFICTQCGKGFSQKQNLTIHMRIHTGEKPPSRHTTDLQR</sequence>
<dbReference type="GO" id="GO:0000978">
    <property type="term" value="F:RNA polymerase II cis-regulatory region sequence-specific DNA binding"/>
    <property type="evidence" value="ECO:0000318"/>
    <property type="project" value="GO_Central"/>
</dbReference>
<protein>
    <submittedName>
        <fullName evidence="15">Uncharacterized protein LOC100137105</fullName>
    </submittedName>
    <submittedName>
        <fullName evidence="14">Zgc:174710 protein</fullName>
    </submittedName>
</protein>
<feature type="domain" description="C2H2-type" evidence="13">
    <location>
        <begin position="185"/>
        <end position="212"/>
    </location>
</feature>
<evidence type="ECO:0000256" key="11">
    <source>
        <dbReference type="PROSITE-ProRule" id="PRU00042"/>
    </source>
</evidence>
<dbReference type="InterPro" id="IPR036236">
    <property type="entry name" value="Znf_C2H2_sf"/>
</dbReference>
<reference evidence="15" key="1">
    <citation type="journal article" date="2002" name="Proc. Natl. Acad. Sci. U.S.A.">
        <title>Generation and initial analysis of more than 15,000 full-length human and mouse cDNA sequences.</title>
        <authorList>
            <consortium name="Mammalian Gene Collection Program Team"/>
            <person name="Strausberg R.L."/>
            <person name="Feingold E.A."/>
            <person name="Grouse L.H."/>
            <person name="Derge J.G."/>
            <person name="Klausner R.D."/>
            <person name="Collins F.S."/>
            <person name="Wagner L."/>
            <person name="Shenmen C.M."/>
            <person name="Schuler G.D."/>
            <person name="Altschul S.F."/>
            <person name="Zeeberg B."/>
            <person name="Buetow K.H."/>
            <person name="Schaefer C.F."/>
            <person name="Bhat N.K."/>
            <person name="Hopkins R.F."/>
            <person name="Jordan H."/>
            <person name="Moore T."/>
            <person name="Max S.I."/>
            <person name="Wang J."/>
            <person name="Hsieh F."/>
            <person name="Diatchenko L."/>
            <person name="Marusina K."/>
            <person name="Farmer A.A."/>
            <person name="Rubin G.M."/>
            <person name="Hong L."/>
            <person name="Stapleton M."/>
            <person name="Soares M.B."/>
            <person name="Bonaldo M.F."/>
            <person name="Casavant T.L."/>
            <person name="Scheetz T.E."/>
            <person name="Brownstein M.J."/>
            <person name="Usdin T.B."/>
            <person name="Toshiyuki S."/>
            <person name="Carninci P."/>
            <person name="Prange C."/>
            <person name="Raha S.S."/>
            <person name="Loquellano N.A."/>
            <person name="Peters G.J."/>
            <person name="Abramson R.D."/>
            <person name="Mullahy S.J."/>
            <person name="Bosak S.A."/>
            <person name="McEwan P.J."/>
            <person name="McKernan K.J."/>
            <person name="Malek J.A."/>
            <person name="Gunaratne P.H."/>
            <person name="Richards S."/>
            <person name="Worley K.C."/>
            <person name="Hale S."/>
            <person name="Garcia A.M."/>
            <person name="Gay L.J."/>
            <person name="Hulyk S.W."/>
            <person name="Villalon D.K."/>
            <person name="Muzny D.M."/>
            <person name="Sodergren E.J."/>
            <person name="Lu X."/>
            <person name="Gibbs R.A."/>
            <person name="Fahey J."/>
            <person name="Helton E."/>
            <person name="Ketteman M."/>
            <person name="Madan A."/>
            <person name="Rodrigues S."/>
            <person name="Sanchez A."/>
            <person name="Whiting M."/>
            <person name="Madan A."/>
            <person name="Young A.C."/>
            <person name="Shevchenko Y."/>
            <person name="Bouffard G.G."/>
            <person name="Blakesley R.W."/>
            <person name="Touchman J.W."/>
            <person name="Green E.D."/>
            <person name="Dickson M.C."/>
            <person name="Rodriguez A.C."/>
            <person name="Grimwood J."/>
            <person name="Schmutz J."/>
            <person name="Myers R.M."/>
            <person name="Butterfield Y.S."/>
            <person name="Krzywinski M.I."/>
            <person name="Skalska U."/>
            <person name="Smailus D.E."/>
            <person name="Schnerch A."/>
            <person name="Schein J.E."/>
            <person name="Jones S.J."/>
            <person name="Marra M.A."/>
        </authorList>
    </citation>
    <scope>NUCLEOTIDE SEQUENCE</scope>
    <source>
        <strain evidence="15">Singapore</strain>
    </source>
</reference>
<evidence type="ECO:0000259" key="13">
    <source>
        <dbReference type="PROSITE" id="PS50157"/>
    </source>
</evidence>
<dbReference type="GO" id="GO:0006355">
    <property type="term" value="P:regulation of DNA-templated transcription"/>
    <property type="evidence" value="ECO:0000318"/>
    <property type="project" value="GO_Central"/>
</dbReference>
<evidence type="ECO:0000256" key="9">
    <source>
        <dbReference type="ARBA" id="ARBA00023163"/>
    </source>
</evidence>
<dbReference type="Pfam" id="PF00096">
    <property type="entry name" value="zf-C2H2"/>
    <property type="match status" value="4"/>
</dbReference>
<reference evidence="14" key="2">
    <citation type="submission" date="2007-12" db="EMBL/GenBank/DDBJ databases">
        <authorList>
            <consortium name="NIH - Zebrafish Gene Collection (ZGC) project"/>
        </authorList>
    </citation>
    <scope>NUCLEOTIDE SEQUENCE [LARGE SCALE MRNA]</scope>
    <source>
        <strain evidence="14">Singapore local strain</strain>
        <tissue evidence="14">Embryo</tissue>
    </source>
</reference>
<evidence type="ECO:0000256" key="4">
    <source>
        <dbReference type="ARBA" id="ARBA00022737"/>
    </source>
</evidence>
<evidence type="ECO:0000256" key="2">
    <source>
        <dbReference type="ARBA" id="ARBA00006991"/>
    </source>
</evidence>
<keyword evidence="3" id="KW-0479">Metal-binding</keyword>
<feature type="domain" description="C2H2-type" evidence="13">
    <location>
        <begin position="101"/>
        <end position="128"/>
    </location>
</feature>
<dbReference type="AlphaFoldDB" id="A9JRS0"/>
<dbReference type="PROSITE" id="PS50157">
    <property type="entry name" value="ZINC_FINGER_C2H2_2"/>
    <property type="match status" value="4"/>
</dbReference>
<comment type="subcellular location">
    <subcellularLocation>
        <location evidence="1">Nucleus</location>
    </subcellularLocation>
</comment>
<keyword evidence="7" id="KW-0805">Transcription regulation</keyword>
<proteinExistence type="evidence at transcript level"/>